<dbReference type="Proteomes" id="UP000298264">
    <property type="component" value="Unassembled WGS sequence"/>
</dbReference>
<gene>
    <name evidence="1" type="ORF">EHS11_08505</name>
</gene>
<evidence type="ECO:0000313" key="1">
    <source>
        <dbReference type="EMBL" id="TGN11181.1"/>
    </source>
</evidence>
<dbReference type="InterPro" id="IPR011471">
    <property type="entry name" value="DUF1577"/>
</dbReference>
<organism evidence="1 2">
    <name type="scientific">Leptospira ilyithenensis</name>
    <dbReference type="NCBI Taxonomy" id="2484901"/>
    <lineage>
        <taxon>Bacteria</taxon>
        <taxon>Pseudomonadati</taxon>
        <taxon>Spirochaetota</taxon>
        <taxon>Spirochaetia</taxon>
        <taxon>Leptospirales</taxon>
        <taxon>Leptospiraceae</taxon>
        <taxon>Leptospira</taxon>
    </lineage>
</organism>
<proteinExistence type="predicted"/>
<dbReference type="AlphaFoldDB" id="A0A4R9LQ79"/>
<reference evidence="1" key="1">
    <citation type="journal article" date="2019" name="PLoS Negl. Trop. Dis.">
        <title>Revisiting the worldwide diversity of Leptospira species in the environment.</title>
        <authorList>
            <person name="Vincent A.T."/>
            <person name="Schiettekatte O."/>
            <person name="Bourhy P."/>
            <person name="Veyrier F.J."/>
            <person name="Picardeau M."/>
        </authorList>
    </citation>
    <scope>NUCLEOTIDE SEQUENCE [LARGE SCALE GENOMIC DNA]</scope>
    <source>
        <strain evidence="1">201400974</strain>
    </source>
</reference>
<name>A0A4R9LQ79_9LEPT</name>
<evidence type="ECO:0000313" key="2">
    <source>
        <dbReference type="Proteomes" id="UP000298264"/>
    </source>
</evidence>
<protein>
    <submittedName>
        <fullName evidence="1">DUF1577 domain-containing protein</fullName>
    </submittedName>
</protein>
<dbReference type="OrthoDB" id="336168at2"/>
<comment type="caution">
    <text evidence="1">The sequence shown here is derived from an EMBL/GenBank/DDBJ whole genome shotgun (WGS) entry which is preliminary data.</text>
</comment>
<dbReference type="EMBL" id="RQHV01000042">
    <property type="protein sequence ID" value="TGN11181.1"/>
    <property type="molecule type" value="Genomic_DNA"/>
</dbReference>
<accession>A0A4R9LQ79</accession>
<dbReference type="Pfam" id="PF07614">
    <property type="entry name" value="DUF1577"/>
    <property type="match status" value="1"/>
</dbReference>
<keyword evidence="2" id="KW-1185">Reference proteome</keyword>
<sequence>MISIPKTHYKTEREWAPMEESLNIQDLYKQMMNAEGLYLKGYDTQIRVRFKGERPDGSHIFEMEATPDFPTERFTVYTTPSFQVEVDYQILSQKDNLLLGKLIEKRQSFAVRQDPRNEKVYGSVLASNFLVAKTDIDFSKLTGVSSQVILTDIHRNLLKDYPQSKVVFISSSGANDEVELMQLYKKPLYLINTQVMESAPLPEVYDPKEGFEEDFLLDDKIAEYKRKKMSSFLYYPIFIKMNDLHFFAYLTLEYEKSPIPIAVFELFKEVEITFQERIMDSNTHILNLKQNVLNVSKGGVAIEVRDPEIIRSLMIKPSMTIDINFKMQAPIRMAMELRHMEEIHDFYVVGTRIIGLSGGDKRGKEIYESLIEFFR</sequence>
<dbReference type="RefSeq" id="WP_135763934.1">
    <property type="nucleotide sequence ID" value="NZ_RQHV01000042.1"/>
</dbReference>